<keyword evidence="2" id="KW-1185">Reference proteome</keyword>
<proteinExistence type="predicted"/>
<protein>
    <submittedName>
        <fullName evidence="1">Uncharacterized protein</fullName>
    </submittedName>
</protein>
<dbReference type="AlphaFoldDB" id="A0AAV2QT76"/>
<evidence type="ECO:0000313" key="2">
    <source>
        <dbReference type="Proteomes" id="UP001497623"/>
    </source>
</evidence>
<dbReference type="Proteomes" id="UP001497623">
    <property type="component" value="Unassembled WGS sequence"/>
</dbReference>
<comment type="caution">
    <text evidence="1">The sequence shown here is derived from an EMBL/GenBank/DDBJ whole genome shotgun (WGS) entry which is preliminary data.</text>
</comment>
<organism evidence="1 2">
    <name type="scientific">Meganyctiphanes norvegica</name>
    <name type="common">Northern krill</name>
    <name type="synonym">Thysanopoda norvegica</name>
    <dbReference type="NCBI Taxonomy" id="48144"/>
    <lineage>
        <taxon>Eukaryota</taxon>
        <taxon>Metazoa</taxon>
        <taxon>Ecdysozoa</taxon>
        <taxon>Arthropoda</taxon>
        <taxon>Crustacea</taxon>
        <taxon>Multicrustacea</taxon>
        <taxon>Malacostraca</taxon>
        <taxon>Eumalacostraca</taxon>
        <taxon>Eucarida</taxon>
        <taxon>Euphausiacea</taxon>
        <taxon>Euphausiidae</taxon>
        <taxon>Meganyctiphanes</taxon>
    </lineage>
</organism>
<sequence>MAAVAALRGFSRSCASGKHGFGPLRLNGLYRFPAQISASASAVNALPNTCKALVLHQGCHCPPKVLVKYQVVTDESEIRAMGMIYVPHWRREPTPPTHPCLLPISLASLHPNFPNVFLHYPLILTLLLPQLPSDTSFFLNPLWLKTSNLGQNNFSVFFFGLLIYDMSALFIPGGGRNRAISLIWKLC</sequence>
<feature type="non-terminal residue" evidence="1">
    <location>
        <position position="187"/>
    </location>
</feature>
<dbReference type="EMBL" id="CAXKWB010009979">
    <property type="protein sequence ID" value="CAL4096361.1"/>
    <property type="molecule type" value="Genomic_DNA"/>
</dbReference>
<evidence type="ECO:0000313" key="1">
    <source>
        <dbReference type="EMBL" id="CAL4096361.1"/>
    </source>
</evidence>
<accession>A0AAV2QT76</accession>
<name>A0AAV2QT76_MEGNR</name>
<gene>
    <name evidence="1" type="ORF">MNOR_LOCUS15734</name>
</gene>
<reference evidence="1 2" key="1">
    <citation type="submission" date="2024-05" db="EMBL/GenBank/DDBJ databases">
        <authorList>
            <person name="Wallberg A."/>
        </authorList>
    </citation>
    <scope>NUCLEOTIDE SEQUENCE [LARGE SCALE GENOMIC DNA]</scope>
</reference>